<evidence type="ECO:0000313" key="5">
    <source>
        <dbReference type="Proteomes" id="UP000252415"/>
    </source>
</evidence>
<dbReference type="Pfam" id="PF04542">
    <property type="entry name" value="Sigma70_r2"/>
    <property type="match status" value="1"/>
</dbReference>
<dbReference type="InterPro" id="IPR013324">
    <property type="entry name" value="RNA_pol_sigma_r3/r4-like"/>
</dbReference>
<evidence type="ECO:0000259" key="3">
    <source>
        <dbReference type="Pfam" id="PF08281"/>
    </source>
</evidence>
<sequence length="305" mass="34306">MMKAGIQKDKAGSDMDFQNTYTTYKPLLQSIAYRLLGSIADAEDIVQDVFTDYSRLDTKDISNEKAYLIRMATNRCLNLMQSARKKREVYTGHWLPEPDVSMVRHDPAELYDLNETLSYALLVTLEQLSAVERAVFILRESLQYDYREIAACLQKSEANCRKIYSRAKEKLHKEGELLPVNSDKAEPLVAAFIEAARSGDFNAVIDLLTQDAVLVSDGGGKVRAAIFSILGRERVLAFLQGIIPKGFLGDGYRLADINGQTGIILMEDGQPKSVVSFQLDERQQQIERIFVMLNPDKLGHVPHEV</sequence>
<comment type="caution">
    <text evidence="4">The sequence shown here is derived from an EMBL/GenBank/DDBJ whole genome shotgun (WGS) entry which is preliminary data.</text>
</comment>
<feature type="domain" description="RNA polymerase sigma-70 region 2" evidence="2">
    <location>
        <begin position="21"/>
        <end position="84"/>
    </location>
</feature>
<dbReference type="Gene3D" id="3.10.450.50">
    <property type="match status" value="1"/>
</dbReference>
<dbReference type="Gene3D" id="1.10.1740.10">
    <property type="match status" value="1"/>
</dbReference>
<dbReference type="SUPFAM" id="SSF88946">
    <property type="entry name" value="Sigma2 domain of RNA polymerase sigma factors"/>
    <property type="match status" value="1"/>
</dbReference>
<dbReference type="NCBIfam" id="TIGR02937">
    <property type="entry name" value="sigma70-ECF"/>
    <property type="match status" value="1"/>
</dbReference>
<gene>
    <name evidence="4" type="ORF">DFP97_111130</name>
</gene>
<dbReference type="InterPro" id="IPR032710">
    <property type="entry name" value="NTF2-like_dom_sf"/>
</dbReference>
<name>A0A368VW40_9BACL</name>
<dbReference type="InterPro" id="IPR014303">
    <property type="entry name" value="RNA_pol_sigma-70_ECF"/>
</dbReference>
<feature type="domain" description="RNA polymerase sigma factor 70 region 4 type 2" evidence="3">
    <location>
        <begin position="120"/>
        <end position="171"/>
    </location>
</feature>
<dbReference type="AlphaFoldDB" id="A0A368VW40"/>
<reference evidence="4 5" key="1">
    <citation type="submission" date="2018-07" db="EMBL/GenBank/DDBJ databases">
        <title>Genomic Encyclopedia of Type Strains, Phase III (KMG-III): the genomes of soil and plant-associated and newly described type strains.</title>
        <authorList>
            <person name="Whitman W."/>
        </authorList>
    </citation>
    <scope>NUCLEOTIDE SEQUENCE [LARGE SCALE GENOMIC DNA]</scope>
    <source>
        <strain evidence="4 5">CECT 7506</strain>
    </source>
</reference>
<evidence type="ECO:0000256" key="1">
    <source>
        <dbReference type="ARBA" id="ARBA00011344"/>
    </source>
</evidence>
<proteinExistence type="predicted"/>
<dbReference type="NCBIfam" id="NF007214">
    <property type="entry name" value="PRK09636.1"/>
    <property type="match status" value="1"/>
</dbReference>
<comment type="subunit">
    <text evidence="1">Interacts transiently with the RNA polymerase catalytic core formed by RpoA, RpoB, RpoC and RpoZ (2 alpha, 1 beta, 1 beta' and 1 omega subunit) to form the RNA polymerase holoenzyme that can initiate transcription.</text>
</comment>
<dbReference type="InterPro" id="IPR014284">
    <property type="entry name" value="RNA_pol_sigma-70_dom"/>
</dbReference>
<dbReference type="GO" id="GO:0016987">
    <property type="term" value="F:sigma factor activity"/>
    <property type="evidence" value="ECO:0007669"/>
    <property type="project" value="InterPro"/>
</dbReference>
<dbReference type="SUPFAM" id="SSF88659">
    <property type="entry name" value="Sigma3 and sigma4 domains of RNA polymerase sigma factors"/>
    <property type="match status" value="1"/>
</dbReference>
<dbReference type="InterPro" id="IPR052704">
    <property type="entry name" value="ECF_Sigma-70_Domain"/>
</dbReference>
<evidence type="ECO:0000313" key="4">
    <source>
        <dbReference type="EMBL" id="RCW44903.1"/>
    </source>
</evidence>
<dbReference type="GO" id="GO:0003677">
    <property type="term" value="F:DNA binding"/>
    <property type="evidence" value="ECO:0007669"/>
    <property type="project" value="InterPro"/>
</dbReference>
<dbReference type="SUPFAM" id="SSF54427">
    <property type="entry name" value="NTF2-like"/>
    <property type="match status" value="1"/>
</dbReference>
<dbReference type="RefSeq" id="WP_342773281.1">
    <property type="nucleotide sequence ID" value="NZ_QPJD01000011.1"/>
</dbReference>
<keyword evidence="5" id="KW-1185">Reference proteome</keyword>
<protein>
    <submittedName>
        <fullName evidence="4">RNA polymerase sigma-70 factor (ECF subfamily)</fullName>
    </submittedName>
</protein>
<dbReference type="InterPro" id="IPR013249">
    <property type="entry name" value="RNA_pol_sigma70_r4_t2"/>
</dbReference>
<dbReference type="GO" id="GO:0006352">
    <property type="term" value="P:DNA-templated transcription initiation"/>
    <property type="evidence" value="ECO:0007669"/>
    <property type="project" value="InterPro"/>
</dbReference>
<dbReference type="NCBIfam" id="TIGR02957">
    <property type="entry name" value="SigX4"/>
    <property type="match status" value="1"/>
</dbReference>
<dbReference type="Gene3D" id="1.10.10.10">
    <property type="entry name" value="Winged helix-like DNA-binding domain superfamily/Winged helix DNA-binding domain"/>
    <property type="match status" value="1"/>
</dbReference>
<dbReference type="InterPro" id="IPR036388">
    <property type="entry name" value="WH-like_DNA-bd_sf"/>
</dbReference>
<dbReference type="InterPro" id="IPR013325">
    <property type="entry name" value="RNA_pol_sigma_r2"/>
</dbReference>
<organism evidence="4 5">
    <name type="scientific">Paenibacillus prosopidis</name>
    <dbReference type="NCBI Taxonomy" id="630520"/>
    <lineage>
        <taxon>Bacteria</taxon>
        <taxon>Bacillati</taxon>
        <taxon>Bacillota</taxon>
        <taxon>Bacilli</taxon>
        <taxon>Bacillales</taxon>
        <taxon>Paenibacillaceae</taxon>
        <taxon>Paenibacillus</taxon>
    </lineage>
</organism>
<dbReference type="Proteomes" id="UP000252415">
    <property type="component" value="Unassembled WGS sequence"/>
</dbReference>
<dbReference type="InterPro" id="IPR007627">
    <property type="entry name" value="RNA_pol_sigma70_r2"/>
</dbReference>
<dbReference type="PANTHER" id="PTHR30173">
    <property type="entry name" value="SIGMA 19 FACTOR"/>
    <property type="match status" value="1"/>
</dbReference>
<dbReference type="Pfam" id="PF08281">
    <property type="entry name" value="Sigma70_r4_2"/>
    <property type="match status" value="1"/>
</dbReference>
<dbReference type="EMBL" id="QPJD01000011">
    <property type="protein sequence ID" value="RCW44903.1"/>
    <property type="molecule type" value="Genomic_DNA"/>
</dbReference>
<evidence type="ECO:0000259" key="2">
    <source>
        <dbReference type="Pfam" id="PF04542"/>
    </source>
</evidence>
<accession>A0A368VW40</accession>
<dbReference type="PANTHER" id="PTHR30173:SF36">
    <property type="entry name" value="ECF RNA POLYMERASE SIGMA FACTOR SIGJ"/>
    <property type="match status" value="1"/>
</dbReference>